<protein>
    <recommendedName>
        <fullName evidence="1">N-acetyltransferase domain-containing protein</fullName>
    </recommendedName>
</protein>
<dbReference type="InterPro" id="IPR052523">
    <property type="entry name" value="Trichothecene_AcTrans"/>
</dbReference>
<dbReference type="Pfam" id="PF13508">
    <property type="entry name" value="Acetyltransf_7"/>
    <property type="match status" value="1"/>
</dbReference>
<name>S8G1G1_FOMSC</name>
<dbReference type="PROSITE" id="PS51186">
    <property type="entry name" value="GNAT"/>
    <property type="match status" value="1"/>
</dbReference>
<proteinExistence type="predicted"/>
<gene>
    <name evidence="2" type="ORF">FOMPIDRAFT_1113801</name>
</gene>
<accession>S8G1G1</accession>
<sequence length="190" mass="21603">MNTGRSTGETPSWYSKLNIFEALWITTIIDTVRSSAAENSVPPLQRAVNKFIKALIQRFLGLFVYFITEEQRKRRKETAEKVEAAVVECLGERVRDLISLDNLATARRAQRRGYASALVTYLTELGDRQGRGVWLFTHEDVVGFYAQFGFRKIGYLVVGEDNPAWTERPVVMCLVSLVLQCRLALNIRAL</sequence>
<dbReference type="STRING" id="743788.S8G1G1"/>
<feature type="domain" description="N-acetyltransferase" evidence="1">
    <location>
        <begin position="39"/>
        <end position="171"/>
    </location>
</feature>
<dbReference type="InterPro" id="IPR000182">
    <property type="entry name" value="GNAT_dom"/>
</dbReference>
<evidence type="ECO:0000259" key="1">
    <source>
        <dbReference type="PROSITE" id="PS51186"/>
    </source>
</evidence>
<dbReference type="SUPFAM" id="SSF55729">
    <property type="entry name" value="Acyl-CoA N-acyltransferases (Nat)"/>
    <property type="match status" value="1"/>
</dbReference>
<dbReference type="PANTHER" id="PTHR42791:SF1">
    <property type="entry name" value="N-ACETYLTRANSFERASE DOMAIN-CONTAINING PROTEIN"/>
    <property type="match status" value="1"/>
</dbReference>
<keyword evidence="3" id="KW-1185">Reference proteome</keyword>
<dbReference type="HOGENOM" id="CLU_1428013_0_0_1"/>
<evidence type="ECO:0000313" key="2">
    <source>
        <dbReference type="EMBL" id="EPT04155.1"/>
    </source>
</evidence>
<dbReference type="InParanoid" id="S8G1G1"/>
<dbReference type="eggNOG" id="ENOG502RSF2">
    <property type="taxonomic scope" value="Eukaryota"/>
</dbReference>
<reference evidence="2 3" key="1">
    <citation type="journal article" date="2012" name="Science">
        <title>The Paleozoic origin of enzymatic lignin decomposition reconstructed from 31 fungal genomes.</title>
        <authorList>
            <person name="Floudas D."/>
            <person name="Binder M."/>
            <person name="Riley R."/>
            <person name="Barry K."/>
            <person name="Blanchette R.A."/>
            <person name="Henrissat B."/>
            <person name="Martinez A.T."/>
            <person name="Otillar R."/>
            <person name="Spatafora J.W."/>
            <person name="Yadav J.S."/>
            <person name="Aerts A."/>
            <person name="Benoit I."/>
            <person name="Boyd A."/>
            <person name="Carlson A."/>
            <person name="Copeland A."/>
            <person name="Coutinho P.M."/>
            <person name="de Vries R.P."/>
            <person name="Ferreira P."/>
            <person name="Findley K."/>
            <person name="Foster B."/>
            <person name="Gaskell J."/>
            <person name="Glotzer D."/>
            <person name="Gorecki P."/>
            <person name="Heitman J."/>
            <person name="Hesse C."/>
            <person name="Hori C."/>
            <person name="Igarashi K."/>
            <person name="Jurgens J.A."/>
            <person name="Kallen N."/>
            <person name="Kersten P."/>
            <person name="Kohler A."/>
            <person name="Kuees U."/>
            <person name="Kumar T.K.A."/>
            <person name="Kuo A."/>
            <person name="LaButti K."/>
            <person name="Larrondo L.F."/>
            <person name="Lindquist E."/>
            <person name="Ling A."/>
            <person name="Lombard V."/>
            <person name="Lucas S."/>
            <person name="Lundell T."/>
            <person name="Martin R."/>
            <person name="McLaughlin D.J."/>
            <person name="Morgenstern I."/>
            <person name="Morin E."/>
            <person name="Murat C."/>
            <person name="Nagy L.G."/>
            <person name="Nolan M."/>
            <person name="Ohm R.A."/>
            <person name="Patyshakuliyeva A."/>
            <person name="Rokas A."/>
            <person name="Ruiz-Duenas F.J."/>
            <person name="Sabat G."/>
            <person name="Salamov A."/>
            <person name="Samejima M."/>
            <person name="Schmutz J."/>
            <person name="Slot J.C."/>
            <person name="St John F."/>
            <person name="Stenlid J."/>
            <person name="Sun H."/>
            <person name="Sun S."/>
            <person name="Syed K."/>
            <person name="Tsang A."/>
            <person name="Wiebenga A."/>
            <person name="Young D."/>
            <person name="Pisabarro A."/>
            <person name="Eastwood D.C."/>
            <person name="Martin F."/>
            <person name="Cullen D."/>
            <person name="Grigoriev I.V."/>
            <person name="Hibbett D.S."/>
        </authorList>
    </citation>
    <scope>NUCLEOTIDE SEQUENCE</scope>
    <source>
        <strain evidence="3">FP-58527</strain>
    </source>
</reference>
<dbReference type="EMBL" id="KE504127">
    <property type="protein sequence ID" value="EPT04155.1"/>
    <property type="molecule type" value="Genomic_DNA"/>
</dbReference>
<organism evidence="2 3">
    <name type="scientific">Fomitopsis schrenkii</name>
    <name type="common">Brown rot fungus</name>
    <dbReference type="NCBI Taxonomy" id="2126942"/>
    <lineage>
        <taxon>Eukaryota</taxon>
        <taxon>Fungi</taxon>
        <taxon>Dikarya</taxon>
        <taxon>Basidiomycota</taxon>
        <taxon>Agaricomycotina</taxon>
        <taxon>Agaricomycetes</taxon>
        <taxon>Polyporales</taxon>
        <taxon>Fomitopsis</taxon>
    </lineage>
</organism>
<dbReference type="AlphaFoldDB" id="S8G1G1"/>
<dbReference type="Gene3D" id="3.40.630.30">
    <property type="match status" value="1"/>
</dbReference>
<dbReference type="InterPro" id="IPR016181">
    <property type="entry name" value="Acyl_CoA_acyltransferase"/>
</dbReference>
<dbReference type="PANTHER" id="PTHR42791">
    <property type="entry name" value="GNAT FAMILY ACETYLTRANSFERASE"/>
    <property type="match status" value="1"/>
</dbReference>
<evidence type="ECO:0000313" key="3">
    <source>
        <dbReference type="Proteomes" id="UP000015241"/>
    </source>
</evidence>
<dbReference type="OrthoDB" id="2744543at2759"/>
<dbReference type="GO" id="GO:0016747">
    <property type="term" value="F:acyltransferase activity, transferring groups other than amino-acyl groups"/>
    <property type="evidence" value="ECO:0007669"/>
    <property type="project" value="InterPro"/>
</dbReference>
<dbReference type="Proteomes" id="UP000015241">
    <property type="component" value="Unassembled WGS sequence"/>
</dbReference>